<gene>
    <name evidence="3" type="ORF">DFQ59_101331</name>
</gene>
<comment type="caution">
    <text evidence="3">The sequence shown here is derived from an EMBL/GenBank/DDBJ whole genome shotgun (WGS) entry which is preliminary data.</text>
</comment>
<evidence type="ECO:0000313" key="3">
    <source>
        <dbReference type="EMBL" id="RCX33032.1"/>
    </source>
</evidence>
<proteinExistence type="predicted"/>
<name>A0A369CG35_9GAMM</name>
<evidence type="ECO:0000313" key="4">
    <source>
        <dbReference type="Proteomes" id="UP000252707"/>
    </source>
</evidence>
<accession>A0A369CG35</accession>
<keyword evidence="4" id="KW-1185">Reference proteome</keyword>
<organism evidence="3 4">
    <name type="scientific">Thioalbus denitrificans</name>
    <dbReference type="NCBI Taxonomy" id="547122"/>
    <lineage>
        <taxon>Bacteria</taxon>
        <taxon>Pseudomonadati</taxon>
        <taxon>Pseudomonadota</taxon>
        <taxon>Gammaproteobacteria</taxon>
        <taxon>Chromatiales</taxon>
        <taxon>Ectothiorhodospiraceae</taxon>
        <taxon>Thioalbus</taxon>
    </lineage>
</organism>
<reference evidence="3 4" key="1">
    <citation type="submission" date="2018-07" db="EMBL/GenBank/DDBJ databases">
        <title>Genomic Encyclopedia of Type Strains, Phase IV (KMG-IV): sequencing the most valuable type-strain genomes for metagenomic binning, comparative biology and taxonomic classification.</title>
        <authorList>
            <person name="Goeker M."/>
        </authorList>
    </citation>
    <scope>NUCLEOTIDE SEQUENCE [LARGE SCALE GENOMIC DNA]</scope>
    <source>
        <strain evidence="3 4">DSM 26407</strain>
    </source>
</reference>
<feature type="region of interest" description="Disordered" evidence="1">
    <location>
        <begin position="27"/>
        <end position="50"/>
    </location>
</feature>
<dbReference type="Proteomes" id="UP000252707">
    <property type="component" value="Unassembled WGS sequence"/>
</dbReference>
<evidence type="ECO:0000256" key="1">
    <source>
        <dbReference type="SAM" id="MobiDB-lite"/>
    </source>
</evidence>
<dbReference type="EMBL" id="QPJY01000001">
    <property type="protein sequence ID" value="RCX33032.1"/>
    <property type="molecule type" value="Genomic_DNA"/>
</dbReference>
<dbReference type="AlphaFoldDB" id="A0A369CG35"/>
<dbReference type="RefSeq" id="WP_170141988.1">
    <property type="nucleotide sequence ID" value="NZ_QPJY01000001.1"/>
</dbReference>
<protein>
    <submittedName>
        <fullName evidence="3">Uncharacterized protein</fullName>
    </submittedName>
</protein>
<sequence>MKRPVTTLCLALALCGGAMAPDSVTATGSAWESDKARWRRAPGSAQGSAA</sequence>
<keyword evidence="2" id="KW-0732">Signal</keyword>
<feature type="chain" id="PRO_5017067465" evidence="2">
    <location>
        <begin position="21"/>
        <end position="50"/>
    </location>
</feature>
<feature type="signal peptide" evidence="2">
    <location>
        <begin position="1"/>
        <end position="20"/>
    </location>
</feature>
<evidence type="ECO:0000256" key="2">
    <source>
        <dbReference type="SAM" id="SignalP"/>
    </source>
</evidence>